<keyword evidence="2" id="KW-0238">DNA-binding</keyword>
<evidence type="ECO:0000256" key="3">
    <source>
        <dbReference type="ARBA" id="ARBA00023163"/>
    </source>
</evidence>
<dbReference type="SMART" id="SM00342">
    <property type="entry name" value="HTH_ARAC"/>
    <property type="match status" value="1"/>
</dbReference>
<dbReference type="InterPro" id="IPR020449">
    <property type="entry name" value="Tscrpt_reg_AraC-type_HTH"/>
</dbReference>
<dbReference type="GO" id="GO:0000976">
    <property type="term" value="F:transcription cis-regulatory region binding"/>
    <property type="evidence" value="ECO:0007669"/>
    <property type="project" value="TreeGrafter"/>
</dbReference>
<dbReference type="Pfam" id="PF12833">
    <property type="entry name" value="HTH_18"/>
    <property type="match status" value="1"/>
</dbReference>
<reference evidence="7 8" key="1">
    <citation type="submission" date="2016-04" db="EMBL/GenBank/DDBJ databases">
        <title>Reclassification of Paraburkholderia panaciterrae (Farh et al. 2015) Dobritsa &amp; Samadpour 2016 as a later homotypic synonym of Paraburkholderia ginsengiterrae (Farh et al. 2015) Dobritsa &amp; Samadpour 2016.</title>
        <authorList>
            <person name="Dobritsa A.P."/>
            <person name="Kutumbaka K."/>
            <person name="Samadpour M."/>
        </authorList>
    </citation>
    <scope>NUCLEOTIDE SEQUENCE [LARGE SCALE GENOMIC DNA]</scope>
    <source>
        <strain evidence="5 8">DCY85</strain>
        <strain evidence="6 7">DCY85-1</strain>
    </source>
</reference>
<sequence>MKRGQSLTESGQPGSPGSVATSYVQALLDVAEARGADRQALLQQADITLPTSDQAALHVPVGHLLALFDAARDATGDRLIGLRLGCAAKPRMFSALGYAAMGCKTLGEAVSLIPRYEAVVYAGATTTVTLGQHDATIAWRPTLPTADAARMQPLNEAIVAGWLTYGRWITGLHANVKAVRFQHQAQDALDDYRALFGCVPTFGAADNALVFDRGLLELPLIQHDDGLRQLMEQQAQNLLIRLHADRSVGSRVLDAIRSGLPRGESDSAAIARAMGTSERSLRRQLQEEGCNFRALIAQVREELARVYLADDMLSVLDVALLLGYTEQSAFSAAFRSWTGMSPRDFQARQRP</sequence>
<keyword evidence="7" id="KW-1185">Reference proteome</keyword>
<protein>
    <recommendedName>
        <fullName evidence="4">HTH araC/xylS-type domain-containing protein</fullName>
    </recommendedName>
</protein>
<dbReference type="EMBL" id="LXKA01000345">
    <property type="protein sequence ID" value="OAJ55128.1"/>
    <property type="molecule type" value="Genomic_DNA"/>
</dbReference>
<dbReference type="PROSITE" id="PS01124">
    <property type="entry name" value="HTH_ARAC_FAMILY_2"/>
    <property type="match status" value="1"/>
</dbReference>
<proteinExistence type="predicted"/>
<evidence type="ECO:0000313" key="7">
    <source>
        <dbReference type="Proteomes" id="UP000077961"/>
    </source>
</evidence>
<evidence type="ECO:0000256" key="2">
    <source>
        <dbReference type="ARBA" id="ARBA00023125"/>
    </source>
</evidence>
<dbReference type="STRING" id="1462993.A6V36_34705"/>
<keyword evidence="3" id="KW-0804">Transcription</keyword>
<dbReference type="Gene3D" id="1.10.10.60">
    <property type="entry name" value="Homeodomain-like"/>
    <property type="match status" value="1"/>
</dbReference>
<dbReference type="EMBL" id="LXJZ01000191">
    <property type="protein sequence ID" value="OAJ55610.1"/>
    <property type="molecule type" value="Genomic_DNA"/>
</dbReference>
<organism evidence="5 8">
    <name type="scientific">Paraburkholderia ginsengiterrae</name>
    <dbReference type="NCBI Taxonomy" id="1462993"/>
    <lineage>
        <taxon>Bacteria</taxon>
        <taxon>Pseudomonadati</taxon>
        <taxon>Pseudomonadota</taxon>
        <taxon>Betaproteobacteria</taxon>
        <taxon>Burkholderiales</taxon>
        <taxon>Burkholderiaceae</taxon>
        <taxon>Paraburkholderia</taxon>
    </lineage>
</organism>
<dbReference type="GO" id="GO:0005829">
    <property type="term" value="C:cytosol"/>
    <property type="evidence" value="ECO:0007669"/>
    <property type="project" value="TreeGrafter"/>
</dbReference>
<feature type="domain" description="HTH araC/xylS-type" evidence="4">
    <location>
        <begin position="250"/>
        <end position="348"/>
    </location>
</feature>
<dbReference type="InterPro" id="IPR018060">
    <property type="entry name" value="HTH_AraC"/>
</dbReference>
<gene>
    <name evidence="6" type="ORF">A6V36_34705</name>
    <name evidence="5" type="ORF">A6V37_33715</name>
</gene>
<accession>A0A1A9N0V1</accession>
<dbReference type="OrthoDB" id="8584243at2"/>
<keyword evidence="1" id="KW-0805">Transcription regulation</keyword>
<dbReference type="PANTHER" id="PTHR47894">
    <property type="entry name" value="HTH-TYPE TRANSCRIPTIONAL REGULATOR GADX"/>
    <property type="match status" value="1"/>
</dbReference>
<evidence type="ECO:0000256" key="1">
    <source>
        <dbReference type="ARBA" id="ARBA00023015"/>
    </source>
</evidence>
<evidence type="ECO:0000259" key="4">
    <source>
        <dbReference type="PROSITE" id="PS01124"/>
    </source>
</evidence>
<dbReference type="PANTHER" id="PTHR47894:SF1">
    <property type="entry name" value="HTH-TYPE TRANSCRIPTIONAL REGULATOR VQSM"/>
    <property type="match status" value="1"/>
</dbReference>
<dbReference type="Proteomes" id="UP000078116">
    <property type="component" value="Unassembled WGS sequence"/>
</dbReference>
<dbReference type="Proteomes" id="UP000077961">
    <property type="component" value="Unassembled WGS sequence"/>
</dbReference>
<dbReference type="Pfam" id="PF12625">
    <property type="entry name" value="Arabinose_bd"/>
    <property type="match status" value="1"/>
</dbReference>
<evidence type="ECO:0000313" key="5">
    <source>
        <dbReference type="EMBL" id="OAJ55128.1"/>
    </source>
</evidence>
<evidence type="ECO:0000313" key="8">
    <source>
        <dbReference type="Proteomes" id="UP000078116"/>
    </source>
</evidence>
<dbReference type="AlphaFoldDB" id="A0A1A9N0V1"/>
<dbReference type="InterPro" id="IPR009057">
    <property type="entry name" value="Homeodomain-like_sf"/>
</dbReference>
<dbReference type="PRINTS" id="PR00032">
    <property type="entry name" value="HTHARAC"/>
</dbReference>
<dbReference type="SUPFAM" id="SSF46689">
    <property type="entry name" value="Homeodomain-like"/>
    <property type="match status" value="1"/>
</dbReference>
<comment type="caution">
    <text evidence="5">The sequence shown here is derived from an EMBL/GenBank/DDBJ whole genome shotgun (WGS) entry which is preliminary data.</text>
</comment>
<evidence type="ECO:0000313" key="6">
    <source>
        <dbReference type="EMBL" id="OAJ55610.1"/>
    </source>
</evidence>
<name>A0A1A9N0V1_9BURK</name>
<dbReference type="GO" id="GO:0003700">
    <property type="term" value="F:DNA-binding transcription factor activity"/>
    <property type="evidence" value="ECO:0007669"/>
    <property type="project" value="InterPro"/>
</dbReference>
<dbReference type="InterPro" id="IPR032687">
    <property type="entry name" value="AraC-type_N"/>
</dbReference>
<dbReference type="RefSeq" id="WP_064270130.1">
    <property type="nucleotide sequence ID" value="NZ_LXJZ01000191.1"/>
</dbReference>